<evidence type="ECO:0000256" key="4">
    <source>
        <dbReference type="ARBA" id="ARBA00022490"/>
    </source>
</evidence>
<dbReference type="GO" id="GO:0005524">
    <property type="term" value="F:ATP binding"/>
    <property type="evidence" value="ECO:0007669"/>
    <property type="project" value="UniProtKB-UniRule"/>
</dbReference>
<keyword evidence="9 11" id="KW-0030">Aminoacyl-tRNA synthetase</keyword>
<evidence type="ECO:0000256" key="2">
    <source>
        <dbReference type="ARBA" id="ARBA00008226"/>
    </source>
</evidence>
<dbReference type="EMBL" id="JAEDAO010000001">
    <property type="protein sequence ID" value="MBK0394978.1"/>
    <property type="molecule type" value="Genomic_DNA"/>
</dbReference>
<dbReference type="AlphaFoldDB" id="A0A934Q4D5"/>
<dbReference type="EC" id="6.1.1.14" evidence="11"/>
<dbReference type="PANTHER" id="PTHR30075">
    <property type="entry name" value="GLYCYL-TRNA SYNTHETASE"/>
    <property type="match status" value="1"/>
</dbReference>
<keyword evidence="4 11" id="KW-0963">Cytoplasm</keyword>
<evidence type="ECO:0000256" key="1">
    <source>
        <dbReference type="ARBA" id="ARBA00004496"/>
    </source>
</evidence>
<comment type="catalytic activity">
    <reaction evidence="10 11">
        <text>tRNA(Gly) + glycine + ATP = glycyl-tRNA(Gly) + AMP + diphosphate</text>
        <dbReference type="Rhea" id="RHEA:16013"/>
        <dbReference type="Rhea" id="RHEA-COMP:9664"/>
        <dbReference type="Rhea" id="RHEA-COMP:9683"/>
        <dbReference type="ChEBI" id="CHEBI:30616"/>
        <dbReference type="ChEBI" id="CHEBI:33019"/>
        <dbReference type="ChEBI" id="CHEBI:57305"/>
        <dbReference type="ChEBI" id="CHEBI:78442"/>
        <dbReference type="ChEBI" id="CHEBI:78522"/>
        <dbReference type="ChEBI" id="CHEBI:456215"/>
        <dbReference type="EC" id="6.1.1.14"/>
    </reaction>
</comment>
<dbReference type="PRINTS" id="PR01045">
    <property type="entry name" value="TRNASYNTHGB"/>
</dbReference>
<evidence type="ECO:0000259" key="12">
    <source>
        <dbReference type="Pfam" id="PF05746"/>
    </source>
</evidence>
<dbReference type="PANTHER" id="PTHR30075:SF2">
    <property type="entry name" value="GLYCINE--TRNA LIGASE, CHLOROPLASTIC_MITOCHONDRIAL 2"/>
    <property type="match status" value="1"/>
</dbReference>
<protein>
    <recommendedName>
        <fullName evidence="11">Glycine--tRNA ligase beta subunit</fullName>
        <ecNumber evidence="11">6.1.1.14</ecNumber>
    </recommendedName>
    <alternativeName>
        <fullName evidence="11">Glycyl-tRNA synthetase beta subunit</fullName>
        <shortName evidence="11">GlyRS</shortName>
    </alternativeName>
</protein>
<dbReference type="GO" id="GO:0005829">
    <property type="term" value="C:cytosol"/>
    <property type="evidence" value="ECO:0007669"/>
    <property type="project" value="TreeGrafter"/>
</dbReference>
<keyword evidence="5 11" id="KW-0436">Ligase</keyword>
<dbReference type="GO" id="GO:0004820">
    <property type="term" value="F:glycine-tRNA ligase activity"/>
    <property type="evidence" value="ECO:0007669"/>
    <property type="project" value="UniProtKB-UniRule"/>
</dbReference>
<sequence length="703" mass="75052">MASKNLLVELFVEELPPKALKKLGEAFAGGVASSLAAQGLAEPATAFEAFASPRRLGVLVQAVRAQAADKAVSHKLMPATVGLGADGQPTPALLKKLQALGADASVVPQLRRAMDGKAEALFLDSTQQGVTLADGLQKAFADAIAKLPIPKVMTYQLADGWTDVKFVRPAHGLVALHGNDIVPLQALGLQAGRTTHGHRFEAKSPTVEIPDADSYAATLREQGAVIASFAERRADIQRQLQAAAQAVGGGATPIEDDALLDEVTALVERPNVLTCTFEAEFLEVPQECLILTMKANQKYFPLLDTAGKLTNKFLVVSNIRPQDPSAVIGGNERVVRPRLADAKFFFDQDRKKPLESRVAGLAKVVYHNKLGTQGERIERVRALAKVIGAQLGSDQLAHQADLAARLAKADLLTDMVGEFPELQGVMGGYYARHDGLGEDVAIAIEDHYRPRFAGDALPRNDLGIAVALADKLETLAGLFAIGQLPTGDKDPFALRRHALGVVRMLMEKQLPLALNELAAQALALFPQAGPETTAQLADFIDDRLAGLLREQGYSAQEVDAVLALKPQQLGDVADRLAAVRAFASLPEAPALAAANKRIGNILKKAEGVQPQVQDALLREPAEQALYAAMRDVTPRAGQQFDAGDYAASLQTLAALRTPVDKFFDDVMVNAEDADLRANRLGLLASLHGAMNRVADLSRLAVEK</sequence>
<reference evidence="13" key="1">
    <citation type="submission" date="2020-12" db="EMBL/GenBank/DDBJ databases">
        <title>Ramlibacter sp. nov., isolated from a freshwater alga, Cryptomonas.</title>
        <authorList>
            <person name="Kim H.M."/>
            <person name="Jeon C.O."/>
        </authorList>
    </citation>
    <scope>NUCLEOTIDE SEQUENCE</scope>
    <source>
        <strain evidence="13">CrO1</strain>
    </source>
</reference>
<evidence type="ECO:0000256" key="8">
    <source>
        <dbReference type="ARBA" id="ARBA00022917"/>
    </source>
</evidence>
<proteinExistence type="inferred from homology"/>
<dbReference type="NCBIfam" id="TIGR00211">
    <property type="entry name" value="glyS"/>
    <property type="match status" value="1"/>
</dbReference>
<comment type="similarity">
    <text evidence="2 11">Belongs to the class-II aminoacyl-tRNA synthetase family.</text>
</comment>
<dbReference type="Proteomes" id="UP000617041">
    <property type="component" value="Unassembled WGS sequence"/>
</dbReference>
<keyword evidence="8 11" id="KW-0648">Protein biosynthesis</keyword>
<evidence type="ECO:0000256" key="6">
    <source>
        <dbReference type="ARBA" id="ARBA00022741"/>
    </source>
</evidence>
<evidence type="ECO:0000256" key="10">
    <source>
        <dbReference type="ARBA" id="ARBA00047937"/>
    </source>
</evidence>
<evidence type="ECO:0000256" key="3">
    <source>
        <dbReference type="ARBA" id="ARBA00011209"/>
    </source>
</evidence>
<name>A0A934Q4D5_9BURK</name>
<dbReference type="PROSITE" id="PS50861">
    <property type="entry name" value="AA_TRNA_LIGASE_II_GLYAB"/>
    <property type="match status" value="1"/>
</dbReference>
<evidence type="ECO:0000256" key="5">
    <source>
        <dbReference type="ARBA" id="ARBA00022598"/>
    </source>
</evidence>
<dbReference type="InterPro" id="IPR006194">
    <property type="entry name" value="Gly-tRNA-synth_heterodimer"/>
</dbReference>
<dbReference type="GO" id="GO:0006426">
    <property type="term" value="P:glycyl-tRNA aminoacylation"/>
    <property type="evidence" value="ECO:0007669"/>
    <property type="project" value="UniProtKB-UniRule"/>
</dbReference>
<evidence type="ECO:0000256" key="9">
    <source>
        <dbReference type="ARBA" id="ARBA00023146"/>
    </source>
</evidence>
<evidence type="ECO:0000313" key="13">
    <source>
        <dbReference type="EMBL" id="MBK0394978.1"/>
    </source>
</evidence>
<evidence type="ECO:0000256" key="7">
    <source>
        <dbReference type="ARBA" id="ARBA00022840"/>
    </source>
</evidence>
<dbReference type="GO" id="GO:0006420">
    <property type="term" value="P:arginyl-tRNA aminoacylation"/>
    <property type="evidence" value="ECO:0007669"/>
    <property type="project" value="InterPro"/>
</dbReference>
<keyword evidence="14" id="KW-1185">Reference proteome</keyword>
<organism evidence="13 14">
    <name type="scientific">Ramlibacter algicola</name>
    <dbReference type="NCBI Taxonomy" id="2795217"/>
    <lineage>
        <taxon>Bacteria</taxon>
        <taxon>Pseudomonadati</taxon>
        <taxon>Pseudomonadota</taxon>
        <taxon>Betaproteobacteria</taxon>
        <taxon>Burkholderiales</taxon>
        <taxon>Comamonadaceae</taxon>
        <taxon>Ramlibacter</taxon>
    </lineage>
</organism>
<feature type="domain" description="DALR anticodon binding" evidence="12">
    <location>
        <begin position="593"/>
        <end position="687"/>
    </location>
</feature>
<comment type="caution">
    <text evidence="13">The sequence shown here is derived from an EMBL/GenBank/DDBJ whole genome shotgun (WGS) entry which is preliminary data.</text>
</comment>
<dbReference type="HAMAP" id="MF_00255">
    <property type="entry name" value="Gly_tRNA_synth_beta"/>
    <property type="match status" value="1"/>
</dbReference>
<dbReference type="InterPro" id="IPR008909">
    <property type="entry name" value="DALR_anticod-bd"/>
</dbReference>
<keyword evidence="7 11" id="KW-0067">ATP-binding</keyword>
<keyword evidence="6 11" id="KW-0547">Nucleotide-binding</keyword>
<comment type="subunit">
    <text evidence="3 11">Tetramer of two alpha and two beta subunits.</text>
</comment>
<evidence type="ECO:0000313" key="14">
    <source>
        <dbReference type="Proteomes" id="UP000617041"/>
    </source>
</evidence>
<comment type="subcellular location">
    <subcellularLocation>
        <location evidence="1 11">Cytoplasm</location>
    </subcellularLocation>
</comment>
<accession>A0A934Q4D5</accession>
<dbReference type="Pfam" id="PF02092">
    <property type="entry name" value="tRNA_synt_2f"/>
    <property type="match status" value="1"/>
</dbReference>
<dbReference type="Pfam" id="PF05746">
    <property type="entry name" value="DALR_1"/>
    <property type="match status" value="1"/>
</dbReference>
<gene>
    <name evidence="11" type="primary">glyS</name>
    <name evidence="13" type="ORF">I8E28_20400</name>
</gene>
<dbReference type="GO" id="GO:0004814">
    <property type="term" value="F:arginine-tRNA ligase activity"/>
    <property type="evidence" value="ECO:0007669"/>
    <property type="project" value="InterPro"/>
</dbReference>
<dbReference type="InterPro" id="IPR015944">
    <property type="entry name" value="Gly-tRNA-synth_bsu"/>
</dbReference>
<dbReference type="RefSeq" id="WP_200790094.1">
    <property type="nucleotide sequence ID" value="NZ_JAEDAO010000001.1"/>
</dbReference>
<dbReference type="SUPFAM" id="SSF109604">
    <property type="entry name" value="HD-domain/PDEase-like"/>
    <property type="match status" value="1"/>
</dbReference>
<evidence type="ECO:0000256" key="11">
    <source>
        <dbReference type="HAMAP-Rule" id="MF_00255"/>
    </source>
</evidence>